<protein>
    <submittedName>
        <fullName evidence="1">Leucine-rich repeat extensin-like protein 7</fullName>
    </submittedName>
</protein>
<evidence type="ECO:0000313" key="2">
    <source>
        <dbReference type="Proteomes" id="UP001140949"/>
    </source>
</evidence>
<keyword evidence="2" id="KW-1185">Reference proteome</keyword>
<reference evidence="1" key="1">
    <citation type="journal article" date="2023" name="GigaByte">
        <title>Genome assembly of the bearded iris, Iris pallida Lam.</title>
        <authorList>
            <person name="Bruccoleri R.E."/>
            <person name="Oakeley E.J."/>
            <person name="Faust A.M.E."/>
            <person name="Altorfer M."/>
            <person name="Dessus-Babus S."/>
            <person name="Burckhardt D."/>
            <person name="Oertli M."/>
            <person name="Naumann U."/>
            <person name="Petersen F."/>
            <person name="Wong J."/>
        </authorList>
    </citation>
    <scope>NUCLEOTIDE SEQUENCE</scope>
    <source>
        <strain evidence="1">GSM-AAB239-AS_SAM_17_03QT</strain>
    </source>
</reference>
<comment type="caution">
    <text evidence="1">The sequence shown here is derived from an EMBL/GenBank/DDBJ whole genome shotgun (WGS) entry which is preliminary data.</text>
</comment>
<name>A0AAX6G3A8_IRIPA</name>
<organism evidence="1 2">
    <name type="scientific">Iris pallida</name>
    <name type="common">Sweet iris</name>
    <dbReference type="NCBI Taxonomy" id="29817"/>
    <lineage>
        <taxon>Eukaryota</taxon>
        <taxon>Viridiplantae</taxon>
        <taxon>Streptophyta</taxon>
        <taxon>Embryophyta</taxon>
        <taxon>Tracheophyta</taxon>
        <taxon>Spermatophyta</taxon>
        <taxon>Magnoliopsida</taxon>
        <taxon>Liliopsida</taxon>
        <taxon>Asparagales</taxon>
        <taxon>Iridaceae</taxon>
        <taxon>Iridoideae</taxon>
        <taxon>Irideae</taxon>
        <taxon>Iris</taxon>
    </lineage>
</organism>
<sequence length="22" mass="2598">MRGSRTCPVCRTRKICNCTRKK</sequence>
<accession>A0AAX6G3A8</accession>
<proteinExistence type="predicted"/>
<reference evidence="1" key="2">
    <citation type="submission" date="2023-04" db="EMBL/GenBank/DDBJ databases">
        <authorList>
            <person name="Bruccoleri R.E."/>
            <person name="Oakeley E.J."/>
            <person name="Faust A.-M."/>
            <person name="Dessus-Babus S."/>
            <person name="Altorfer M."/>
            <person name="Burckhardt D."/>
            <person name="Oertli M."/>
            <person name="Naumann U."/>
            <person name="Petersen F."/>
            <person name="Wong J."/>
        </authorList>
    </citation>
    <scope>NUCLEOTIDE SEQUENCE</scope>
    <source>
        <strain evidence="1">GSM-AAB239-AS_SAM_17_03QT</strain>
        <tissue evidence="1">Leaf</tissue>
    </source>
</reference>
<dbReference type="AlphaFoldDB" id="A0AAX6G3A8"/>
<evidence type="ECO:0000313" key="1">
    <source>
        <dbReference type="EMBL" id="KAJ6822913.1"/>
    </source>
</evidence>
<gene>
    <name evidence="1" type="ORF">M6B38_385725</name>
</gene>
<dbReference type="EMBL" id="JANAVB010023800">
    <property type="protein sequence ID" value="KAJ6822913.1"/>
    <property type="molecule type" value="Genomic_DNA"/>
</dbReference>
<dbReference type="Proteomes" id="UP001140949">
    <property type="component" value="Unassembled WGS sequence"/>
</dbReference>